<organism evidence="1 2">
    <name type="scientific">Smallanthus sonchifolius</name>
    <dbReference type="NCBI Taxonomy" id="185202"/>
    <lineage>
        <taxon>Eukaryota</taxon>
        <taxon>Viridiplantae</taxon>
        <taxon>Streptophyta</taxon>
        <taxon>Embryophyta</taxon>
        <taxon>Tracheophyta</taxon>
        <taxon>Spermatophyta</taxon>
        <taxon>Magnoliopsida</taxon>
        <taxon>eudicotyledons</taxon>
        <taxon>Gunneridae</taxon>
        <taxon>Pentapetalae</taxon>
        <taxon>asterids</taxon>
        <taxon>campanulids</taxon>
        <taxon>Asterales</taxon>
        <taxon>Asteraceae</taxon>
        <taxon>Asteroideae</taxon>
        <taxon>Heliantheae alliance</taxon>
        <taxon>Millerieae</taxon>
        <taxon>Smallanthus</taxon>
    </lineage>
</organism>
<protein>
    <submittedName>
        <fullName evidence="1">Uncharacterized protein</fullName>
    </submittedName>
</protein>
<reference evidence="1 2" key="2">
    <citation type="journal article" date="2022" name="Mol. Ecol. Resour.">
        <title>The genomes of chicory, endive, great burdock and yacon provide insights into Asteraceae paleo-polyploidization history and plant inulin production.</title>
        <authorList>
            <person name="Fan W."/>
            <person name="Wang S."/>
            <person name="Wang H."/>
            <person name="Wang A."/>
            <person name="Jiang F."/>
            <person name="Liu H."/>
            <person name="Zhao H."/>
            <person name="Xu D."/>
            <person name="Zhang Y."/>
        </authorList>
    </citation>
    <scope>NUCLEOTIDE SEQUENCE [LARGE SCALE GENOMIC DNA]</scope>
    <source>
        <strain evidence="2">cv. Yunnan</strain>
        <tissue evidence="1">Leaves</tissue>
    </source>
</reference>
<dbReference type="EMBL" id="CM042031">
    <property type="protein sequence ID" value="KAI3783647.1"/>
    <property type="molecule type" value="Genomic_DNA"/>
</dbReference>
<accession>A0ACB9GJS2</accession>
<comment type="caution">
    <text evidence="1">The sequence shown here is derived from an EMBL/GenBank/DDBJ whole genome shotgun (WGS) entry which is preliminary data.</text>
</comment>
<name>A0ACB9GJS2_9ASTR</name>
<reference evidence="2" key="1">
    <citation type="journal article" date="2022" name="Mol. Ecol. Resour.">
        <title>The genomes of chicory, endive, great burdock and yacon provide insights into Asteraceae palaeo-polyploidization history and plant inulin production.</title>
        <authorList>
            <person name="Fan W."/>
            <person name="Wang S."/>
            <person name="Wang H."/>
            <person name="Wang A."/>
            <person name="Jiang F."/>
            <person name="Liu H."/>
            <person name="Zhao H."/>
            <person name="Xu D."/>
            <person name="Zhang Y."/>
        </authorList>
    </citation>
    <scope>NUCLEOTIDE SEQUENCE [LARGE SCALE GENOMIC DNA]</scope>
    <source>
        <strain evidence="2">cv. Yunnan</strain>
    </source>
</reference>
<sequence length="93" mass="10487">MADVLYHEMVLLIRRGLKFEDVLEEQIWHEWGWRGYAWMEHCIGEWTKKGDRASGEGGVSRANLAPVGRQKHHASATGWSLVQGIVACSEGIP</sequence>
<dbReference type="Proteomes" id="UP001056120">
    <property type="component" value="Linkage Group LG14"/>
</dbReference>
<keyword evidence="2" id="KW-1185">Reference proteome</keyword>
<evidence type="ECO:0000313" key="1">
    <source>
        <dbReference type="EMBL" id="KAI3783647.1"/>
    </source>
</evidence>
<evidence type="ECO:0000313" key="2">
    <source>
        <dbReference type="Proteomes" id="UP001056120"/>
    </source>
</evidence>
<proteinExistence type="predicted"/>
<gene>
    <name evidence="1" type="ORF">L1987_42733</name>
</gene>